<proteinExistence type="predicted"/>
<evidence type="ECO:0000256" key="3">
    <source>
        <dbReference type="PROSITE-ProRule" id="PRU00221"/>
    </source>
</evidence>
<dbReference type="InterPro" id="IPR015943">
    <property type="entry name" value="WD40/YVTN_repeat-like_dom_sf"/>
</dbReference>
<dbReference type="InterPro" id="IPR036322">
    <property type="entry name" value="WD40_repeat_dom_sf"/>
</dbReference>
<dbReference type="PROSITE" id="PS00678">
    <property type="entry name" value="WD_REPEATS_1"/>
    <property type="match status" value="1"/>
</dbReference>
<dbReference type="PANTHER" id="PTHR19920:SF0">
    <property type="entry name" value="CYTOSOLIC IRON-SULFUR PROTEIN ASSEMBLY PROTEIN CIAO1-RELATED"/>
    <property type="match status" value="1"/>
</dbReference>
<dbReference type="PROSITE" id="PS50082">
    <property type="entry name" value="WD_REPEATS_2"/>
    <property type="match status" value="4"/>
</dbReference>
<reference evidence="4" key="1">
    <citation type="journal article" date="2013" name="J. Plant Res.">
        <title>Effect of fungi and light on seed germination of three Opuntia species from semiarid lands of central Mexico.</title>
        <authorList>
            <person name="Delgado-Sanchez P."/>
            <person name="Jimenez-Bremont J.F."/>
            <person name="Guerrero-Gonzalez Mde L."/>
            <person name="Flores J."/>
        </authorList>
    </citation>
    <scope>NUCLEOTIDE SEQUENCE</scope>
    <source>
        <tissue evidence="4">Cladode</tissue>
    </source>
</reference>
<feature type="repeat" description="WD" evidence="3">
    <location>
        <begin position="16"/>
        <end position="54"/>
    </location>
</feature>
<keyword evidence="1 3" id="KW-0853">WD repeat</keyword>
<reference evidence="4" key="2">
    <citation type="submission" date="2020-07" db="EMBL/GenBank/DDBJ databases">
        <authorList>
            <person name="Vera ALvarez R."/>
            <person name="Arias-Moreno D.M."/>
            <person name="Jimenez-Jacinto V."/>
            <person name="Jimenez-Bremont J.F."/>
            <person name="Swaminathan K."/>
            <person name="Moose S.P."/>
            <person name="Guerrero-Gonzalez M.L."/>
            <person name="Marino-Ramirez L."/>
            <person name="Landsman D."/>
            <person name="Rodriguez-Kessler M."/>
            <person name="Delgado-Sanchez P."/>
        </authorList>
    </citation>
    <scope>NUCLEOTIDE SEQUENCE</scope>
    <source>
        <tissue evidence="4">Cladode</tissue>
    </source>
</reference>
<feature type="repeat" description="WD" evidence="3">
    <location>
        <begin position="112"/>
        <end position="153"/>
    </location>
</feature>
<evidence type="ECO:0000256" key="1">
    <source>
        <dbReference type="ARBA" id="ARBA00022574"/>
    </source>
</evidence>
<dbReference type="Gene3D" id="2.130.10.10">
    <property type="entry name" value="YVTN repeat-like/Quinoprotein amine dehydrogenase"/>
    <property type="match status" value="1"/>
</dbReference>
<evidence type="ECO:0000313" key="4">
    <source>
        <dbReference type="EMBL" id="MBA4664313.1"/>
    </source>
</evidence>
<sequence length="216" mass="24109">MNPLDDMAELRLLQTLEGHKDRVWSLAWNPTTGTAGVPAVFSSCSGDKTVVIWEQSPSGSFERKAVLDETHTRTIRSCAWSPSGKMLATASFDATTAIWENVGGDFECISTLEGHENEVKSVSWNAAGSLLATCGRDKSVWIWEVEPGNEFECVSVLQGHTQDIKMVQWHPSMDVLFSCSYDNTIKIWAEDGDDDWHCVQTLNETSKMHLTFFFPL</sequence>
<dbReference type="GO" id="GO:0097361">
    <property type="term" value="C:cytosolic [4Fe-4S] assembly targeting complex"/>
    <property type="evidence" value="ECO:0007669"/>
    <property type="project" value="TreeGrafter"/>
</dbReference>
<dbReference type="PROSITE" id="PS50294">
    <property type="entry name" value="WD_REPEATS_REGION"/>
    <property type="match status" value="3"/>
</dbReference>
<dbReference type="EMBL" id="GISG01223303">
    <property type="protein sequence ID" value="MBA4664313.1"/>
    <property type="molecule type" value="Transcribed_RNA"/>
</dbReference>
<protein>
    <submittedName>
        <fullName evidence="4">Uncharacterized protein</fullName>
    </submittedName>
</protein>
<accession>A0A7C9AEM3</accession>
<dbReference type="InterPro" id="IPR019775">
    <property type="entry name" value="WD40_repeat_CS"/>
</dbReference>
<dbReference type="AlphaFoldDB" id="A0A7C9AEM3"/>
<feature type="repeat" description="WD" evidence="3">
    <location>
        <begin position="68"/>
        <end position="100"/>
    </location>
</feature>
<feature type="repeat" description="WD" evidence="3">
    <location>
        <begin position="157"/>
        <end position="188"/>
    </location>
</feature>
<name>A0A7C9AEM3_OPUST</name>
<evidence type="ECO:0000256" key="2">
    <source>
        <dbReference type="ARBA" id="ARBA00022737"/>
    </source>
</evidence>
<dbReference type="CDD" id="cd00200">
    <property type="entry name" value="WD40"/>
    <property type="match status" value="1"/>
</dbReference>
<keyword evidence="2" id="KW-0677">Repeat</keyword>
<dbReference type="Pfam" id="PF00400">
    <property type="entry name" value="WD40"/>
    <property type="match status" value="4"/>
</dbReference>
<dbReference type="SUPFAM" id="SSF50978">
    <property type="entry name" value="WD40 repeat-like"/>
    <property type="match status" value="1"/>
</dbReference>
<dbReference type="GO" id="GO:0016226">
    <property type="term" value="P:iron-sulfur cluster assembly"/>
    <property type="evidence" value="ECO:0007669"/>
    <property type="project" value="TreeGrafter"/>
</dbReference>
<organism evidence="4">
    <name type="scientific">Opuntia streptacantha</name>
    <name type="common">Prickly pear cactus</name>
    <name type="synonym">Opuntia cardona</name>
    <dbReference type="NCBI Taxonomy" id="393608"/>
    <lineage>
        <taxon>Eukaryota</taxon>
        <taxon>Viridiplantae</taxon>
        <taxon>Streptophyta</taxon>
        <taxon>Embryophyta</taxon>
        <taxon>Tracheophyta</taxon>
        <taxon>Spermatophyta</taxon>
        <taxon>Magnoliopsida</taxon>
        <taxon>eudicotyledons</taxon>
        <taxon>Gunneridae</taxon>
        <taxon>Pentapetalae</taxon>
        <taxon>Caryophyllales</taxon>
        <taxon>Cactineae</taxon>
        <taxon>Cactaceae</taxon>
        <taxon>Opuntioideae</taxon>
        <taxon>Opuntia</taxon>
    </lineage>
</organism>
<dbReference type="PANTHER" id="PTHR19920">
    <property type="entry name" value="WD40 PROTEIN CIAO1"/>
    <property type="match status" value="1"/>
</dbReference>
<dbReference type="InterPro" id="IPR001680">
    <property type="entry name" value="WD40_rpt"/>
</dbReference>
<dbReference type="SMART" id="SM00320">
    <property type="entry name" value="WD40"/>
    <property type="match status" value="4"/>
</dbReference>